<organism evidence="1 2">
    <name type="scientific">Bacillus mycoides</name>
    <dbReference type="NCBI Taxonomy" id="1405"/>
    <lineage>
        <taxon>Bacteria</taxon>
        <taxon>Bacillati</taxon>
        <taxon>Bacillota</taxon>
        <taxon>Bacilli</taxon>
        <taxon>Bacillales</taxon>
        <taxon>Bacillaceae</taxon>
        <taxon>Bacillus</taxon>
        <taxon>Bacillus cereus group</taxon>
    </lineage>
</organism>
<evidence type="ECO:0000313" key="2">
    <source>
        <dbReference type="Proteomes" id="UP000305524"/>
    </source>
</evidence>
<dbReference type="Pfam" id="PF04860">
    <property type="entry name" value="Phage_portal"/>
    <property type="match status" value="1"/>
</dbReference>
<dbReference type="AlphaFoldDB" id="A0A4U2ZJD3"/>
<dbReference type="EMBL" id="SZOD01001562">
    <property type="protein sequence ID" value="TKI74445.1"/>
    <property type="molecule type" value="Genomic_DNA"/>
</dbReference>
<comment type="caution">
    <text evidence="1">The sequence shown here is derived from an EMBL/GenBank/DDBJ whole genome shotgun (WGS) entry which is preliminary data.</text>
</comment>
<gene>
    <name evidence="1" type="ORF">FC701_36320</name>
</gene>
<evidence type="ECO:0000313" key="1">
    <source>
        <dbReference type="EMBL" id="TKI74445.1"/>
    </source>
</evidence>
<proteinExistence type="predicted"/>
<sequence>MKLIFKGVITIGWLDNVFNRNKELDYMYDDDIVSETSNRAHMKRLAIETCVSFLGRTISQSEFRVKNSEECLKNELYYRLNVRPNKNMTASTFWEKLIRKLIYDNECLVIQSDDGDLLIADYFQHNEFAVFEDTFTNVVVKDYEFKRSFKQSEVIHLKYRNDKLSPLIDGLFTDYGDLFGRILSSQKRKNQIRGVVDIEAQIAKTEEGRGKLQKFVEKMYKAFGEKDIAIVPQQPGFKFSETTSGGGSSGQSVEEINKVTNGFLNQVAMAIGIPTALLYGEMADVEKQTKNYMLFTVKPLLKKISDEANVKFFEMREYLEGQKIEVKAVSYQSIFDLATSIDKLVSSSAFTGNEIRLEVGYEYSDDPNLNIHHITKNYKKLDESEGGEKENDGEN</sequence>
<protein>
    <submittedName>
        <fullName evidence="1">Phage portal protein</fullName>
    </submittedName>
</protein>
<dbReference type="InterPro" id="IPR006944">
    <property type="entry name" value="Phage/GTA_portal"/>
</dbReference>
<dbReference type="NCBIfam" id="TIGR01537">
    <property type="entry name" value="portal_HK97"/>
    <property type="match status" value="1"/>
</dbReference>
<reference evidence="1 2" key="1">
    <citation type="journal article" date="2019" name="Environ. Microbiol.">
        <title>An active ?-lactamase is a part of an orchestrated cell wall stress resistance network of Bacillus subtilis and related rhizosphere species.</title>
        <authorList>
            <person name="Bucher T."/>
            <person name="Keren-Paz A."/>
            <person name="Hausser J."/>
            <person name="Olender T."/>
            <person name="Cytryn E."/>
            <person name="Kolodkin-Gal I."/>
        </authorList>
    </citation>
    <scope>NUCLEOTIDE SEQUENCE [LARGE SCALE GENOMIC DNA]</scope>
    <source>
        <strain evidence="1 2">I186</strain>
    </source>
</reference>
<dbReference type="Proteomes" id="UP000305524">
    <property type="component" value="Unassembled WGS sequence"/>
</dbReference>
<dbReference type="InterPro" id="IPR006427">
    <property type="entry name" value="Portal_HK97"/>
</dbReference>
<accession>A0A4U2ZJD3</accession>
<name>A0A4U2ZJD3_BACMY</name>